<dbReference type="AlphaFoldDB" id="A0A7J6FV77"/>
<sequence>MGGMFKKHFGVEEEILDEVFDLFQKKLEEQSSLVYDSGYARRKMIPCGPNLYSDRSTWNLFLPSLLFYALRDFLFENLPCSVLSRTLRLISFK</sequence>
<comment type="caution">
    <text evidence="1">The sequence shown here is derived from an EMBL/GenBank/DDBJ whole genome shotgun (WGS) entry which is preliminary data.</text>
</comment>
<evidence type="ECO:0000313" key="2">
    <source>
        <dbReference type="Proteomes" id="UP000525078"/>
    </source>
</evidence>
<organism evidence="1 2">
    <name type="scientific">Cannabis sativa</name>
    <name type="common">Hemp</name>
    <name type="synonym">Marijuana</name>
    <dbReference type="NCBI Taxonomy" id="3483"/>
    <lineage>
        <taxon>Eukaryota</taxon>
        <taxon>Viridiplantae</taxon>
        <taxon>Streptophyta</taxon>
        <taxon>Embryophyta</taxon>
        <taxon>Tracheophyta</taxon>
        <taxon>Spermatophyta</taxon>
        <taxon>Magnoliopsida</taxon>
        <taxon>eudicotyledons</taxon>
        <taxon>Gunneridae</taxon>
        <taxon>Pentapetalae</taxon>
        <taxon>rosids</taxon>
        <taxon>fabids</taxon>
        <taxon>Rosales</taxon>
        <taxon>Cannabaceae</taxon>
        <taxon>Cannabis</taxon>
    </lineage>
</organism>
<reference evidence="1 2" key="1">
    <citation type="journal article" date="2020" name="bioRxiv">
        <title>Sequence and annotation of 42 cannabis genomes reveals extensive copy number variation in cannabinoid synthesis and pathogen resistance genes.</title>
        <authorList>
            <person name="Mckernan K.J."/>
            <person name="Helbert Y."/>
            <person name="Kane L.T."/>
            <person name="Ebling H."/>
            <person name="Zhang L."/>
            <person name="Liu B."/>
            <person name="Eaton Z."/>
            <person name="Mclaughlin S."/>
            <person name="Kingan S."/>
            <person name="Baybayan P."/>
            <person name="Concepcion G."/>
            <person name="Jordan M."/>
            <person name="Riva A."/>
            <person name="Barbazuk W."/>
            <person name="Harkins T."/>
        </authorList>
    </citation>
    <scope>NUCLEOTIDE SEQUENCE [LARGE SCALE GENOMIC DNA]</scope>
    <source>
        <strain evidence="2">cv. Jamaican Lion 4</strain>
        <tissue evidence="1">Leaf</tissue>
    </source>
</reference>
<name>A0A7J6FV77_CANSA</name>
<gene>
    <name evidence="1" type="ORF">F8388_025293</name>
</gene>
<dbReference type="EMBL" id="JAATIP010000099">
    <property type="protein sequence ID" value="KAF4373599.1"/>
    <property type="molecule type" value="Genomic_DNA"/>
</dbReference>
<accession>A0A7J6FV77</accession>
<protein>
    <submittedName>
        <fullName evidence="1">Uncharacterized protein</fullName>
    </submittedName>
</protein>
<proteinExistence type="predicted"/>
<dbReference type="Proteomes" id="UP000525078">
    <property type="component" value="Unassembled WGS sequence"/>
</dbReference>
<evidence type="ECO:0000313" key="1">
    <source>
        <dbReference type="EMBL" id="KAF4373599.1"/>
    </source>
</evidence>